<gene>
    <name evidence="2" type="ORF">PtA15_7A234</name>
</gene>
<evidence type="ECO:0000313" key="2">
    <source>
        <dbReference type="EMBL" id="WAQ86508.1"/>
    </source>
</evidence>
<evidence type="ECO:0000313" key="3">
    <source>
        <dbReference type="Proteomes" id="UP001164743"/>
    </source>
</evidence>
<dbReference type="Proteomes" id="UP001164743">
    <property type="component" value="Chromosome 7A"/>
</dbReference>
<dbReference type="RefSeq" id="XP_053022063.1">
    <property type="nucleotide sequence ID" value="XM_053170820.1"/>
</dbReference>
<keyword evidence="3" id="KW-1185">Reference proteome</keyword>
<proteinExistence type="predicted"/>
<dbReference type="GeneID" id="77811715"/>
<reference evidence="2" key="1">
    <citation type="submission" date="2022-10" db="EMBL/GenBank/DDBJ databases">
        <title>Puccinia triticina Genome sequencing and assembly.</title>
        <authorList>
            <person name="Li C."/>
        </authorList>
    </citation>
    <scope>NUCLEOTIDE SEQUENCE</scope>
    <source>
        <strain evidence="2">Pt15</strain>
    </source>
</reference>
<evidence type="ECO:0000256" key="1">
    <source>
        <dbReference type="SAM" id="MobiDB-lite"/>
    </source>
</evidence>
<feature type="compositionally biased region" description="Polar residues" evidence="1">
    <location>
        <begin position="42"/>
        <end position="58"/>
    </location>
</feature>
<organism evidence="2 3">
    <name type="scientific">Puccinia triticina</name>
    <dbReference type="NCBI Taxonomy" id="208348"/>
    <lineage>
        <taxon>Eukaryota</taxon>
        <taxon>Fungi</taxon>
        <taxon>Dikarya</taxon>
        <taxon>Basidiomycota</taxon>
        <taxon>Pucciniomycotina</taxon>
        <taxon>Pucciniomycetes</taxon>
        <taxon>Pucciniales</taxon>
        <taxon>Pucciniaceae</taxon>
        <taxon>Puccinia</taxon>
    </lineage>
</organism>
<name>A0ABY7CNJ8_9BASI</name>
<protein>
    <submittedName>
        <fullName evidence="2">Uncharacterized protein</fullName>
    </submittedName>
</protein>
<dbReference type="EMBL" id="CP110427">
    <property type="protein sequence ID" value="WAQ86508.1"/>
    <property type="molecule type" value="Genomic_DNA"/>
</dbReference>
<feature type="compositionally biased region" description="Basic residues" evidence="1">
    <location>
        <begin position="61"/>
        <end position="71"/>
    </location>
</feature>
<sequence>MNPNAPAPPEQQPNGTNNAPPPGRDEAWITDLVDQLLPKFQGQATGSDVRMQTDTQGKPDSRRRRSGGITR</sequence>
<feature type="compositionally biased region" description="Pro residues" evidence="1">
    <location>
        <begin position="1"/>
        <end position="11"/>
    </location>
</feature>
<accession>A0ABY7CNJ8</accession>
<feature type="region of interest" description="Disordered" evidence="1">
    <location>
        <begin position="1"/>
        <end position="71"/>
    </location>
</feature>